<accession>A0A4U0U850</accession>
<proteinExistence type="predicted"/>
<dbReference type="AlphaFoldDB" id="A0A4U0U850"/>
<dbReference type="SUPFAM" id="SSF53335">
    <property type="entry name" value="S-adenosyl-L-methionine-dependent methyltransferases"/>
    <property type="match status" value="1"/>
</dbReference>
<sequence length="343" mass="39783">MFCATHRDCFQADRAAQSEEERIDELNDVVQEMLDDRVVLVPDWPPDDEDEPRVLDCGVGKGAWVDSLLNEHDDCDVTGVDLFFGQGLYEDDEDEEESQDTGVQEYRKYRWNLNAPFADDRRHAEGAGIRPESFELVNSRFLADGIDARRWRGYVDDLRKLLKPGTGWLQMIELEFFFQSDSGMLQYDNTEPLYLWQQWYHSELQRRGKDPQVGRRLRTLMTDAGFHDVRYWPMRLQIGRWNQTSPSLGATILSNVSQHIESVSLWPFTGAVPPAQARMPTASYQTMLAGARRQLRDERLKLYYMLYEVPFGSSVIAPQLTTTQTYCRWSQTTKESEIAIENI</sequence>
<dbReference type="OrthoDB" id="506498at2759"/>
<reference evidence="1 2" key="1">
    <citation type="submission" date="2017-03" db="EMBL/GenBank/DDBJ databases">
        <title>Genomes of endolithic fungi from Antarctica.</title>
        <authorList>
            <person name="Coleine C."/>
            <person name="Masonjones S."/>
            <person name="Stajich J.E."/>
        </authorList>
    </citation>
    <scope>NUCLEOTIDE SEQUENCE [LARGE SCALE GENOMIC DNA]</scope>
    <source>
        <strain evidence="1 2">CCFEE 6315</strain>
    </source>
</reference>
<gene>
    <name evidence="1" type="ORF">B0A50_02173</name>
</gene>
<evidence type="ECO:0000313" key="1">
    <source>
        <dbReference type="EMBL" id="TKA31328.1"/>
    </source>
</evidence>
<organism evidence="1 2">
    <name type="scientific">Salinomyces thailandicus</name>
    <dbReference type="NCBI Taxonomy" id="706561"/>
    <lineage>
        <taxon>Eukaryota</taxon>
        <taxon>Fungi</taxon>
        <taxon>Dikarya</taxon>
        <taxon>Ascomycota</taxon>
        <taxon>Pezizomycotina</taxon>
        <taxon>Dothideomycetes</taxon>
        <taxon>Dothideomycetidae</taxon>
        <taxon>Mycosphaerellales</taxon>
        <taxon>Teratosphaeriaceae</taxon>
        <taxon>Salinomyces</taxon>
    </lineage>
</organism>
<dbReference type="EMBL" id="NAJL01000008">
    <property type="protein sequence ID" value="TKA31328.1"/>
    <property type="molecule type" value="Genomic_DNA"/>
</dbReference>
<keyword evidence="2" id="KW-1185">Reference proteome</keyword>
<evidence type="ECO:0008006" key="3">
    <source>
        <dbReference type="Google" id="ProtNLM"/>
    </source>
</evidence>
<dbReference type="InterPro" id="IPR029063">
    <property type="entry name" value="SAM-dependent_MTases_sf"/>
</dbReference>
<dbReference type="Proteomes" id="UP000308549">
    <property type="component" value="Unassembled WGS sequence"/>
</dbReference>
<dbReference type="Gene3D" id="3.40.50.150">
    <property type="entry name" value="Vaccinia Virus protein VP39"/>
    <property type="match status" value="1"/>
</dbReference>
<comment type="caution">
    <text evidence="1">The sequence shown here is derived from an EMBL/GenBank/DDBJ whole genome shotgun (WGS) entry which is preliminary data.</text>
</comment>
<evidence type="ECO:0000313" key="2">
    <source>
        <dbReference type="Proteomes" id="UP000308549"/>
    </source>
</evidence>
<name>A0A4U0U850_9PEZI</name>
<protein>
    <recommendedName>
        <fullName evidence="3">Methyltransferase domain-containing protein</fullName>
    </recommendedName>
</protein>
<dbReference type="Pfam" id="PF13489">
    <property type="entry name" value="Methyltransf_23"/>
    <property type="match status" value="1"/>
</dbReference>